<name>A0ABN6FCB5_SINCY</name>
<protein>
    <recommendedName>
        <fullName evidence="1">propane 2-monooxygenase</fullName>
        <ecNumber evidence="1">1.14.13.227</ecNumber>
    </recommendedName>
</protein>
<sequence>MAMTPATNRKLRTWSQFGDVKRKPTPYEAVTGKFHYHFRREPAPFEMDPHTPLNLWYLKNREGSAFQVDDWEQFRDPFKLTYRDYVAMQHEREIFVDGMIDRAEASNHAATLSPEWVAALADVLVPLRFPIHVLQMVSLYVGQMAPSSYITNCAHFQAADQMRRIQRIAYWTKVLDNAHGGDIASTERSRQIWESDPAWQPLRKALEELLITYDWGEAFTALNVVLKPTLDAMFNEALSELATQNGDAFVAELAAEFAHDSARSRDWTQALTAYALERDPKLSEVLDGWVQKWTPVADAAVDGFAPVFSKAPVPFNPATVIEKARSTRDEFIVGTSI</sequence>
<keyword evidence="6" id="KW-1185">Reference proteome</keyword>
<dbReference type="InterPro" id="IPR003430">
    <property type="entry name" value="Phenol_Hydrox"/>
</dbReference>
<evidence type="ECO:0000256" key="2">
    <source>
        <dbReference type="ARBA" id="ARBA00023002"/>
    </source>
</evidence>
<accession>A0ABN6FCB5</accession>
<gene>
    <name evidence="5" type="ORF">SCMU_04660</name>
</gene>
<keyword evidence="2" id="KW-0560">Oxidoreductase</keyword>
<dbReference type="RefSeq" id="WP_229231360.1">
    <property type="nucleotide sequence ID" value="NZ_AP024525.1"/>
</dbReference>
<proteinExistence type="predicted"/>
<evidence type="ECO:0000256" key="3">
    <source>
        <dbReference type="ARBA" id="ARBA00023033"/>
    </source>
</evidence>
<evidence type="ECO:0000256" key="4">
    <source>
        <dbReference type="ARBA" id="ARBA00048941"/>
    </source>
</evidence>
<comment type="catalytic activity">
    <reaction evidence="4">
        <text>propane + NADH + O2 + H(+) = propan-2-ol + NAD(+) + H2O</text>
        <dbReference type="Rhea" id="RHEA:49992"/>
        <dbReference type="ChEBI" id="CHEBI:15377"/>
        <dbReference type="ChEBI" id="CHEBI:15378"/>
        <dbReference type="ChEBI" id="CHEBI:15379"/>
        <dbReference type="ChEBI" id="CHEBI:17824"/>
        <dbReference type="ChEBI" id="CHEBI:32879"/>
        <dbReference type="ChEBI" id="CHEBI:57540"/>
        <dbReference type="ChEBI" id="CHEBI:57945"/>
        <dbReference type="EC" id="1.14.13.227"/>
    </reaction>
</comment>
<keyword evidence="3" id="KW-0503">Monooxygenase</keyword>
<reference evidence="5 6" key="1">
    <citation type="journal article" date="2021" name="J. Biosci. Bioeng.">
        <title>Identification and characterization of a chc gene cluster responsible for the aromatization pathway of cyclohexanecarboxylate degradation in Sinomonas cyclohexanicum ATCC 51369.</title>
        <authorList>
            <person name="Yamamoto T."/>
            <person name="Hasegawa Y."/>
            <person name="Lau P.C.K."/>
            <person name="Iwaki H."/>
        </authorList>
    </citation>
    <scope>NUCLEOTIDE SEQUENCE [LARGE SCALE GENOMIC DNA]</scope>
    <source>
        <strain evidence="5 6">ATCC 51369</strain>
    </source>
</reference>
<dbReference type="PIRSF" id="PIRSF000040">
    <property type="entry name" value="MMOH_comp"/>
    <property type="match status" value="1"/>
</dbReference>
<dbReference type="CDD" id="cd01058">
    <property type="entry name" value="AAMH_B"/>
    <property type="match status" value="1"/>
</dbReference>
<dbReference type="Proteomes" id="UP001319861">
    <property type="component" value="Chromosome"/>
</dbReference>
<dbReference type="InterPro" id="IPR012348">
    <property type="entry name" value="RNR-like"/>
</dbReference>
<evidence type="ECO:0000313" key="6">
    <source>
        <dbReference type="Proteomes" id="UP001319861"/>
    </source>
</evidence>
<dbReference type="EMBL" id="AP024525">
    <property type="protein sequence ID" value="BCT74624.1"/>
    <property type="molecule type" value="Genomic_DNA"/>
</dbReference>
<dbReference type="EC" id="1.14.13.227" evidence="1"/>
<dbReference type="Pfam" id="PF02332">
    <property type="entry name" value="Phenol_Hydrox"/>
    <property type="match status" value="1"/>
</dbReference>
<evidence type="ECO:0000256" key="1">
    <source>
        <dbReference type="ARBA" id="ARBA00012710"/>
    </source>
</evidence>
<organism evidence="5 6">
    <name type="scientific">Sinomonas cyclohexanicum</name>
    <name type="common">Corynebacterium cyclohexanicum</name>
    <dbReference type="NCBI Taxonomy" id="322009"/>
    <lineage>
        <taxon>Bacteria</taxon>
        <taxon>Bacillati</taxon>
        <taxon>Actinomycetota</taxon>
        <taxon>Actinomycetes</taxon>
        <taxon>Micrococcales</taxon>
        <taxon>Micrococcaceae</taxon>
        <taxon>Sinomonas</taxon>
    </lineage>
</organism>
<dbReference type="InterPro" id="IPR009078">
    <property type="entry name" value="Ferritin-like_SF"/>
</dbReference>
<dbReference type="InterPro" id="IPR012078">
    <property type="entry name" value="MP_mOase_hydro"/>
</dbReference>
<evidence type="ECO:0000313" key="5">
    <source>
        <dbReference type="EMBL" id="BCT74624.1"/>
    </source>
</evidence>
<dbReference type="Gene3D" id="1.10.620.20">
    <property type="entry name" value="Ribonucleotide Reductase, subunit A"/>
    <property type="match status" value="1"/>
</dbReference>
<dbReference type="SUPFAM" id="SSF47240">
    <property type="entry name" value="Ferritin-like"/>
    <property type="match status" value="1"/>
</dbReference>